<sequence length="599" mass="66375">MLPETDKDASKTKFMNAVKLVECAPYAAALREIVKPVKSGMSWPEALETILSGLAVYDLTYEKVRDVKLGARECPDDDVRAEFIDRLEAWQFQHLQKFKGQAREDAIANIGRRGYGHDDFDRLVFVWPHLKDDGEFLDRALQHTLMSSGSDFHECLRDLALLNGSLASLRVVMESASIKGLLFSPWMVELINAWQGNILWAQLMLALLSEDHRARGTEAIRALADVVLQLPMAGFKSSGLSLERLSGASRKAWRGHFAELAAKDRELGEAATEALLWFAADSEDRFVQLAVIQADPAIGDKSLERSRHPSPRVRLRARSAVEMIEGRPDPVYEMLAAFGPSRPRITSRRESRTWLGNAGVEQILVGAFSQAAETLADEVRSTASAGEETLVAKLFERLKNYSEQATRYGRDFARELDLPEFADVALDHRFVGKKEEGAEGLVEGASFSTDVTLILKASKNGKTFAERAVFIQAKRMFRGANAAGEYYEVDMKQLRDLVKQPSSFLLFVGPRTGGVTMPVIPARLFEERFDNGSNTKRPPIGTVAANGRNLAEWLVDDVIGLWTGESDSAAVEKARRGGGDTATLLVELSVTLKRVETED</sequence>
<evidence type="ECO:0000313" key="1">
    <source>
        <dbReference type="EMBL" id="TDK31224.1"/>
    </source>
</evidence>
<gene>
    <name evidence="1" type="ORF">E2F50_19930</name>
</gene>
<evidence type="ECO:0000313" key="2">
    <source>
        <dbReference type="Proteomes" id="UP000295238"/>
    </source>
</evidence>
<name>A0A4R5U9D0_9HYPH</name>
<dbReference type="AlphaFoldDB" id="A0A4R5U9D0"/>
<proteinExistence type="predicted"/>
<comment type="caution">
    <text evidence="1">The sequence shown here is derived from an EMBL/GenBank/DDBJ whole genome shotgun (WGS) entry which is preliminary data.</text>
</comment>
<dbReference type="RefSeq" id="WP_133317940.1">
    <property type="nucleotide sequence ID" value="NZ_SMTL01000007.1"/>
</dbReference>
<accession>A0A4R5U9D0</accession>
<organism evidence="1 2">
    <name type="scientific">Rhizobium deserti</name>
    <dbReference type="NCBI Taxonomy" id="2547961"/>
    <lineage>
        <taxon>Bacteria</taxon>
        <taxon>Pseudomonadati</taxon>
        <taxon>Pseudomonadota</taxon>
        <taxon>Alphaproteobacteria</taxon>
        <taxon>Hyphomicrobiales</taxon>
        <taxon>Rhizobiaceae</taxon>
        <taxon>Rhizobium/Agrobacterium group</taxon>
        <taxon>Rhizobium</taxon>
    </lineage>
</organism>
<reference evidence="1 2" key="1">
    <citation type="submission" date="2019-03" db="EMBL/GenBank/DDBJ databases">
        <title>Rhizobium sp. nov., an bacterium isolated from biocrust in Mu Us Desert.</title>
        <authorList>
            <person name="Lixiong L."/>
        </authorList>
    </citation>
    <scope>NUCLEOTIDE SEQUENCE [LARGE SCALE GENOMIC DNA]</scope>
    <source>
        <strain evidence="1 2">SPY-1</strain>
    </source>
</reference>
<dbReference type="EMBL" id="SMTL01000007">
    <property type="protein sequence ID" value="TDK31224.1"/>
    <property type="molecule type" value="Genomic_DNA"/>
</dbReference>
<protein>
    <submittedName>
        <fullName evidence="1">Uncharacterized protein</fullName>
    </submittedName>
</protein>
<dbReference type="Proteomes" id="UP000295238">
    <property type="component" value="Unassembled WGS sequence"/>
</dbReference>
<dbReference type="OrthoDB" id="7596884at2"/>
<keyword evidence="2" id="KW-1185">Reference proteome</keyword>